<dbReference type="WBParaSite" id="GPUH_0001963301-mRNA-1">
    <property type="protein sequence ID" value="GPUH_0001963301-mRNA-1"/>
    <property type="gene ID" value="GPUH_0001963301"/>
</dbReference>
<proteinExistence type="predicted"/>
<gene>
    <name evidence="1" type="ORF">GPUH_LOCUS19608</name>
</gene>
<reference evidence="3" key="1">
    <citation type="submission" date="2016-06" db="UniProtKB">
        <authorList>
            <consortium name="WormBaseParasite"/>
        </authorList>
    </citation>
    <scope>IDENTIFICATION</scope>
</reference>
<evidence type="ECO:0000313" key="3">
    <source>
        <dbReference type="WBParaSite" id="GPUH_0001963301-mRNA-1"/>
    </source>
</evidence>
<dbReference type="Proteomes" id="UP000271098">
    <property type="component" value="Unassembled WGS sequence"/>
</dbReference>
<accession>A0A183EF67</accession>
<dbReference type="OrthoDB" id="342531at2759"/>
<reference evidence="1 2" key="2">
    <citation type="submission" date="2018-11" db="EMBL/GenBank/DDBJ databases">
        <authorList>
            <consortium name="Pathogen Informatics"/>
        </authorList>
    </citation>
    <scope>NUCLEOTIDE SEQUENCE [LARGE SCALE GENOMIC DNA]</scope>
</reference>
<dbReference type="AlphaFoldDB" id="A0A183EF67"/>
<sequence length="313" mass="35773">MLHLALVNSGAYIGDFAEIVRRELLLMDKQSGLAFASIDLLAQLANKLKRKQFAKYFWPLVREKATKPLDHLAPEWFFFILLVFEHHTKTNACAVQNLLFKLLVLSRSSGNFDTVYRKIIENWMYHGDAHKALSRSLHFISKSLQQIDFQTNELFKAFICLVAVDIFEGICAFDKMLEAKERDESDITALLSNFDEVDGGNFDEFFGGKLKTTEKIMARLGSHADEIVSKTRNAFCSCIVSTCFVNVRAGKHVTVRYKAEHENILKEFVKKNDVRIELPAFNDRQVLFYSGDRFFTVTVGLVGNFKSITIMSQ</sequence>
<keyword evidence="2" id="KW-1185">Reference proteome</keyword>
<organism evidence="3">
    <name type="scientific">Gongylonema pulchrum</name>
    <dbReference type="NCBI Taxonomy" id="637853"/>
    <lineage>
        <taxon>Eukaryota</taxon>
        <taxon>Metazoa</taxon>
        <taxon>Ecdysozoa</taxon>
        <taxon>Nematoda</taxon>
        <taxon>Chromadorea</taxon>
        <taxon>Rhabditida</taxon>
        <taxon>Spirurina</taxon>
        <taxon>Spiruromorpha</taxon>
        <taxon>Spiruroidea</taxon>
        <taxon>Gongylonematidae</taxon>
        <taxon>Gongylonema</taxon>
    </lineage>
</organism>
<evidence type="ECO:0000313" key="1">
    <source>
        <dbReference type="EMBL" id="VDN34190.1"/>
    </source>
</evidence>
<dbReference type="EMBL" id="UYRT01088828">
    <property type="protein sequence ID" value="VDN34190.1"/>
    <property type="molecule type" value="Genomic_DNA"/>
</dbReference>
<name>A0A183EF67_9BILA</name>
<evidence type="ECO:0000313" key="2">
    <source>
        <dbReference type="Proteomes" id="UP000271098"/>
    </source>
</evidence>
<protein>
    <submittedName>
        <fullName evidence="3">E3 ubiquitin-protein ligase listerin</fullName>
    </submittedName>
</protein>